<dbReference type="EMBL" id="SGPM01001087">
    <property type="protein sequence ID" value="THH13320.1"/>
    <property type="molecule type" value="Genomic_DNA"/>
</dbReference>
<evidence type="ECO:0000313" key="2">
    <source>
        <dbReference type="Proteomes" id="UP000308730"/>
    </source>
</evidence>
<dbReference type="OrthoDB" id="2751896at2759"/>
<keyword evidence="2" id="KW-1185">Reference proteome</keyword>
<accession>A0A4S4LT00</accession>
<dbReference type="InterPro" id="IPR011009">
    <property type="entry name" value="Kinase-like_dom_sf"/>
</dbReference>
<proteinExistence type="predicted"/>
<feature type="non-terminal residue" evidence="1">
    <location>
        <position position="1"/>
    </location>
</feature>
<dbReference type="Proteomes" id="UP000308730">
    <property type="component" value="Unassembled WGS sequence"/>
</dbReference>
<evidence type="ECO:0008006" key="3">
    <source>
        <dbReference type="Google" id="ProtNLM"/>
    </source>
</evidence>
<evidence type="ECO:0000313" key="1">
    <source>
        <dbReference type="EMBL" id="THH13320.1"/>
    </source>
</evidence>
<comment type="caution">
    <text evidence="1">The sequence shown here is derived from an EMBL/GenBank/DDBJ whole genome shotgun (WGS) entry which is preliminary data.</text>
</comment>
<reference evidence="1 2" key="1">
    <citation type="submission" date="2019-02" db="EMBL/GenBank/DDBJ databases">
        <title>Genome sequencing of the rare red list fungi Antrodiella citrinella (Flaviporus citrinellus).</title>
        <authorList>
            <person name="Buettner E."/>
            <person name="Kellner H."/>
        </authorList>
    </citation>
    <scope>NUCLEOTIDE SEQUENCE [LARGE SCALE GENOMIC DNA]</scope>
    <source>
        <strain evidence="1 2">DSM 108506</strain>
    </source>
</reference>
<gene>
    <name evidence="1" type="ORF">EUX98_g9739</name>
</gene>
<dbReference type="SUPFAM" id="SSF56112">
    <property type="entry name" value="Protein kinase-like (PK-like)"/>
    <property type="match status" value="1"/>
</dbReference>
<protein>
    <recommendedName>
        <fullName evidence="3">Aminoglycoside phosphotransferase domain-containing protein</fullName>
    </recommendedName>
</protein>
<organism evidence="1 2">
    <name type="scientific">Antrodiella citrinella</name>
    <dbReference type="NCBI Taxonomy" id="2447956"/>
    <lineage>
        <taxon>Eukaryota</taxon>
        <taxon>Fungi</taxon>
        <taxon>Dikarya</taxon>
        <taxon>Basidiomycota</taxon>
        <taxon>Agaricomycotina</taxon>
        <taxon>Agaricomycetes</taxon>
        <taxon>Polyporales</taxon>
        <taxon>Steccherinaceae</taxon>
        <taxon>Antrodiella</taxon>
    </lineage>
</organism>
<name>A0A4S4LT00_9APHY</name>
<sequence>PSCQTGEEVEYPANVPEDLPSRDIIVERCAACDWRENGICYEVAGIPQFWIKYGGLILRGEGLSARLVNVNPASVVNVPEVYLMFSRAECRYIVMQYVEGSTSRVVNGEYPERDVEAVAAALVQLTSIRVPADTQPGFVGGEYIRNNIFNEWRSGIEYPTVRHLQLQSNRLAASRGCNVDFSEEIKDGLVLFPADFDASNFLIDSNGKVFAIDFGSDTCGRRFLLTRWCLRRNLGSWWLVVPRVRAAAQFDIAHTRLIAKLEIPLESRPAEDKFMRMIRRKLNENDHAGKFLKHAVDLKCSFSCKMNDEL</sequence>
<dbReference type="AlphaFoldDB" id="A0A4S4LT00"/>